<evidence type="ECO:0000313" key="10">
    <source>
        <dbReference type="Proteomes" id="UP000266340"/>
    </source>
</evidence>
<dbReference type="Proteomes" id="UP000266340">
    <property type="component" value="Unassembled WGS sequence"/>
</dbReference>
<comment type="caution">
    <text evidence="4">Lacks conserved residue(s) required for the propagation of feature annotation.</text>
</comment>
<dbReference type="OrthoDB" id="9811823at2"/>
<comment type="function">
    <text evidence="4">Formation of pseudouridine at positions 38, 39 and 40 in the anticodon stem and loop of transfer RNAs.</text>
</comment>
<dbReference type="GO" id="GO:0160147">
    <property type="term" value="F:tRNA pseudouridine(38-40) synthase activity"/>
    <property type="evidence" value="ECO:0007669"/>
    <property type="project" value="UniProtKB-EC"/>
</dbReference>
<accession>A0A398CWS6</accession>
<dbReference type="PANTHER" id="PTHR11142:SF0">
    <property type="entry name" value="TRNA PSEUDOURIDINE SYNTHASE-LIKE 1"/>
    <property type="match status" value="1"/>
</dbReference>
<keyword evidence="10" id="KW-1185">Reference proteome</keyword>
<dbReference type="PANTHER" id="PTHR11142">
    <property type="entry name" value="PSEUDOURIDYLATE SYNTHASE"/>
    <property type="match status" value="1"/>
</dbReference>
<reference evidence="9 10" key="1">
    <citation type="submission" date="2018-09" db="EMBL/GenBank/DDBJ databases">
        <title>Cohnella cavernae sp. nov., isolated from a karst cave.</title>
        <authorList>
            <person name="Zhu H."/>
        </authorList>
    </citation>
    <scope>NUCLEOTIDE SEQUENCE [LARGE SCALE GENOMIC DNA]</scope>
    <source>
        <strain evidence="9 10">K2E09-144</strain>
    </source>
</reference>
<evidence type="ECO:0000256" key="6">
    <source>
        <dbReference type="PIRSR" id="PIRSR001430-2"/>
    </source>
</evidence>
<feature type="domain" description="Pseudouridine synthase I TruA alpha/beta" evidence="8">
    <location>
        <begin position="145"/>
        <end position="261"/>
    </location>
</feature>
<name>A0A398CWS6_9BACL</name>
<dbReference type="Gene3D" id="3.30.70.660">
    <property type="entry name" value="Pseudouridine synthase I, catalytic domain, C-terminal subdomain"/>
    <property type="match status" value="1"/>
</dbReference>
<evidence type="ECO:0000259" key="8">
    <source>
        <dbReference type="Pfam" id="PF01416"/>
    </source>
</evidence>
<dbReference type="InterPro" id="IPR020095">
    <property type="entry name" value="PsdUridine_synth_TruA_C"/>
</dbReference>
<dbReference type="InterPro" id="IPR020103">
    <property type="entry name" value="PsdUridine_synth_cat_dom_sf"/>
</dbReference>
<dbReference type="CDD" id="cd02570">
    <property type="entry name" value="PseudoU_synth_EcTruA"/>
    <property type="match status" value="1"/>
</dbReference>
<protein>
    <recommendedName>
        <fullName evidence="4">tRNA pseudouridine synthase A</fullName>
        <ecNumber evidence="4">5.4.99.12</ecNumber>
    </recommendedName>
    <alternativeName>
        <fullName evidence="4">tRNA pseudouridine(38-40) synthase</fullName>
    </alternativeName>
    <alternativeName>
        <fullName evidence="4">tRNA pseudouridylate synthase I</fullName>
    </alternativeName>
    <alternativeName>
        <fullName evidence="4">tRNA-uridine isomerase I</fullName>
    </alternativeName>
</protein>
<dbReference type="FunFam" id="3.30.70.580:FF:000001">
    <property type="entry name" value="tRNA pseudouridine synthase A"/>
    <property type="match status" value="1"/>
</dbReference>
<evidence type="ECO:0000256" key="1">
    <source>
        <dbReference type="ARBA" id="ARBA00009375"/>
    </source>
</evidence>
<evidence type="ECO:0000313" key="9">
    <source>
        <dbReference type="EMBL" id="RIE05018.1"/>
    </source>
</evidence>
<evidence type="ECO:0000256" key="7">
    <source>
        <dbReference type="RuleBase" id="RU003792"/>
    </source>
</evidence>
<dbReference type="NCBIfam" id="TIGR00071">
    <property type="entry name" value="hisT_truA"/>
    <property type="match status" value="1"/>
</dbReference>
<dbReference type="GO" id="GO:0003723">
    <property type="term" value="F:RNA binding"/>
    <property type="evidence" value="ECO:0007669"/>
    <property type="project" value="InterPro"/>
</dbReference>
<organism evidence="9 10">
    <name type="scientific">Cohnella faecalis</name>
    <dbReference type="NCBI Taxonomy" id="2315694"/>
    <lineage>
        <taxon>Bacteria</taxon>
        <taxon>Bacillati</taxon>
        <taxon>Bacillota</taxon>
        <taxon>Bacilli</taxon>
        <taxon>Bacillales</taxon>
        <taxon>Paenibacillaceae</taxon>
        <taxon>Cohnella</taxon>
    </lineage>
</organism>
<evidence type="ECO:0000256" key="3">
    <source>
        <dbReference type="ARBA" id="ARBA00023235"/>
    </source>
</evidence>
<feature type="binding site" evidence="4 6">
    <location>
        <position position="110"/>
    </location>
    <ligand>
        <name>substrate</name>
    </ligand>
</feature>
<dbReference type="HAMAP" id="MF_00171">
    <property type="entry name" value="TruA"/>
    <property type="match status" value="1"/>
</dbReference>
<feature type="active site" description="Nucleophile" evidence="4 5">
    <location>
        <position position="52"/>
    </location>
</feature>
<gene>
    <name evidence="4 9" type="primary">truA</name>
    <name evidence="9" type="ORF">D3H35_02390</name>
</gene>
<dbReference type="Gene3D" id="3.30.70.580">
    <property type="entry name" value="Pseudouridine synthase I, catalytic domain, N-terminal subdomain"/>
    <property type="match status" value="1"/>
</dbReference>
<comment type="catalytic activity">
    <reaction evidence="4 7">
        <text>uridine(38/39/40) in tRNA = pseudouridine(38/39/40) in tRNA</text>
        <dbReference type="Rhea" id="RHEA:22376"/>
        <dbReference type="Rhea" id="RHEA-COMP:10085"/>
        <dbReference type="Rhea" id="RHEA-COMP:10087"/>
        <dbReference type="ChEBI" id="CHEBI:65314"/>
        <dbReference type="ChEBI" id="CHEBI:65315"/>
        <dbReference type="EC" id="5.4.99.12"/>
    </reaction>
</comment>
<keyword evidence="2 4" id="KW-0819">tRNA processing</keyword>
<dbReference type="AlphaFoldDB" id="A0A398CWS6"/>
<proteinExistence type="inferred from homology"/>
<evidence type="ECO:0000256" key="2">
    <source>
        <dbReference type="ARBA" id="ARBA00022694"/>
    </source>
</evidence>
<dbReference type="EMBL" id="QXJM01000016">
    <property type="protein sequence ID" value="RIE05018.1"/>
    <property type="molecule type" value="Genomic_DNA"/>
</dbReference>
<dbReference type="InterPro" id="IPR001406">
    <property type="entry name" value="PsdUridine_synth_TruA"/>
</dbReference>
<dbReference type="InterPro" id="IPR020094">
    <property type="entry name" value="TruA/RsuA/RluB/E/F_N"/>
</dbReference>
<dbReference type="InterPro" id="IPR020097">
    <property type="entry name" value="PsdUridine_synth_TruA_a/b_dom"/>
</dbReference>
<evidence type="ECO:0000256" key="4">
    <source>
        <dbReference type="HAMAP-Rule" id="MF_00171"/>
    </source>
</evidence>
<comment type="subunit">
    <text evidence="4">Homodimer.</text>
</comment>
<comment type="similarity">
    <text evidence="1 4 7">Belongs to the tRNA pseudouridine synthase TruA family.</text>
</comment>
<sequence>MRNIAMIVSYDGTNYSGFQSQPGCLTIQGELEKALFVLTGQHIRVNGSGRTDAGVHAKGQVINFRTDCGIPVERFALAINARLPGDIVVQSVYEAPQEFHARHDPKSKTYRYSILCSRFADVFRRKYELHHPTPLDFAAMAKGLEHLIGEHDFSSFASPKSTKSSHVRTIYECRLEVETLLPFEDTDAWRYPGKQRGRIHLYVKGNGFLYNMVRIIAATVILIGEGKLSPSDMARILVAKDRSQAAPTAAPHALSLWALDYGEVFGDKPETPDEA</sequence>
<dbReference type="RefSeq" id="WP_119147616.1">
    <property type="nucleotide sequence ID" value="NZ_JBHSOV010000010.1"/>
</dbReference>
<keyword evidence="3 4" id="KW-0413">Isomerase</keyword>
<dbReference type="GO" id="GO:0031119">
    <property type="term" value="P:tRNA pseudouridine synthesis"/>
    <property type="evidence" value="ECO:0007669"/>
    <property type="project" value="UniProtKB-UniRule"/>
</dbReference>
<feature type="domain" description="Pseudouridine synthase I TruA alpha/beta" evidence="8">
    <location>
        <begin position="7"/>
        <end position="103"/>
    </location>
</feature>
<dbReference type="EC" id="5.4.99.12" evidence="4"/>
<dbReference type="SUPFAM" id="SSF55120">
    <property type="entry name" value="Pseudouridine synthase"/>
    <property type="match status" value="1"/>
</dbReference>
<comment type="caution">
    <text evidence="9">The sequence shown here is derived from an EMBL/GenBank/DDBJ whole genome shotgun (WGS) entry which is preliminary data.</text>
</comment>
<dbReference type="PIRSF" id="PIRSF001430">
    <property type="entry name" value="tRNA_psdUrid_synth"/>
    <property type="match status" value="1"/>
</dbReference>
<dbReference type="Pfam" id="PF01416">
    <property type="entry name" value="PseudoU_synth_1"/>
    <property type="match status" value="2"/>
</dbReference>
<evidence type="ECO:0000256" key="5">
    <source>
        <dbReference type="PIRSR" id="PIRSR001430-1"/>
    </source>
</evidence>